<protein>
    <submittedName>
        <fullName evidence="2">Uncharacterized protein</fullName>
    </submittedName>
</protein>
<comment type="caution">
    <text evidence="2">The sequence shown here is derived from an EMBL/GenBank/DDBJ whole genome shotgun (WGS) entry which is preliminary data.</text>
</comment>
<keyword evidence="3" id="KW-1185">Reference proteome</keyword>
<reference evidence="2" key="2">
    <citation type="journal article" date="2023" name="IMA Fungus">
        <title>Comparative genomic study of the Penicillium genus elucidates a diverse pangenome and 15 lateral gene transfer events.</title>
        <authorList>
            <person name="Petersen C."/>
            <person name="Sorensen T."/>
            <person name="Nielsen M.R."/>
            <person name="Sondergaard T.E."/>
            <person name="Sorensen J.L."/>
            <person name="Fitzpatrick D.A."/>
            <person name="Frisvad J.C."/>
            <person name="Nielsen K.L."/>
        </authorList>
    </citation>
    <scope>NUCLEOTIDE SEQUENCE</scope>
    <source>
        <strain evidence="2">IBT 30761</strain>
    </source>
</reference>
<dbReference type="OrthoDB" id="4326688at2759"/>
<reference evidence="2" key="1">
    <citation type="submission" date="2022-11" db="EMBL/GenBank/DDBJ databases">
        <authorList>
            <person name="Petersen C."/>
        </authorList>
    </citation>
    <scope>NUCLEOTIDE SEQUENCE</scope>
    <source>
        <strain evidence="2">IBT 30761</strain>
    </source>
</reference>
<feature type="region of interest" description="Disordered" evidence="1">
    <location>
        <begin position="1"/>
        <end position="38"/>
    </location>
</feature>
<dbReference type="AlphaFoldDB" id="A0A9W9EP83"/>
<evidence type="ECO:0000313" key="2">
    <source>
        <dbReference type="EMBL" id="KAJ5085314.1"/>
    </source>
</evidence>
<evidence type="ECO:0000256" key="1">
    <source>
        <dbReference type="SAM" id="MobiDB-lite"/>
    </source>
</evidence>
<feature type="region of interest" description="Disordered" evidence="1">
    <location>
        <begin position="53"/>
        <end position="83"/>
    </location>
</feature>
<dbReference type="GeneID" id="81361555"/>
<dbReference type="Proteomes" id="UP001149074">
    <property type="component" value="Unassembled WGS sequence"/>
</dbReference>
<dbReference type="RefSeq" id="XP_056469992.1">
    <property type="nucleotide sequence ID" value="XM_056622576.1"/>
</dbReference>
<dbReference type="EMBL" id="JAPQKI010000010">
    <property type="protein sequence ID" value="KAJ5085314.1"/>
    <property type="molecule type" value="Genomic_DNA"/>
</dbReference>
<gene>
    <name evidence="2" type="ORF">N7532_010085</name>
</gene>
<accession>A0A9W9EP83</accession>
<organism evidence="2 3">
    <name type="scientific">Penicillium argentinense</name>
    <dbReference type="NCBI Taxonomy" id="1131581"/>
    <lineage>
        <taxon>Eukaryota</taxon>
        <taxon>Fungi</taxon>
        <taxon>Dikarya</taxon>
        <taxon>Ascomycota</taxon>
        <taxon>Pezizomycotina</taxon>
        <taxon>Eurotiomycetes</taxon>
        <taxon>Eurotiomycetidae</taxon>
        <taxon>Eurotiales</taxon>
        <taxon>Aspergillaceae</taxon>
        <taxon>Penicillium</taxon>
    </lineage>
</organism>
<proteinExistence type="predicted"/>
<feature type="compositionally biased region" description="Basic residues" evidence="1">
    <location>
        <begin position="11"/>
        <end position="29"/>
    </location>
</feature>
<evidence type="ECO:0000313" key="3">
    <source>
        <dbReference type="Proteomes" id="UP001149074"/>
    </source>
</evidence>
<sequence length="451" mass="51250">MANSRTDSTTHRVKKAARKVRSKFSRHQVGHTGVDGLPEKENLYLNDLRLLKRHQNPDEPPGLPATTDTQTFPRIDRINDDNSNVPDDWTWHDRDLDPEDIDANIERCERRIKQNILPTIWARRLADYQAKRKKLHNMVIVWRPITDPAIIKRLGTLRYLENNLLANVAPVKEAKETKETKETKEGKANDKGKKFDYASHLPNIKAIIAAYQAGTLAAPNGTTVTYWSCGTLVQGPEEFDEQRYRECAEANRGEVGFWVEGGEGVNPLETYAVYDPNCLQFTSWPNTQQGLHMMKFAVRVPGAAEDRYFEFDFLDDTGSSIMLIYQDDIVDLQELSGRNCPLLNTVGLKALNRGLITHTYRVEVNIINAWGNPVLQDWVSVQCGIHPGERRELTDRRISGPWMRHVLFTGTCPTNGEKLYVGPNKTSVIDMLRSARAPGIPPKLLEEYGVY</sequence>
<name>A0A9W9EP83_9EURO</name>